<feature type="transmembrane region" description="Helical" evidence="7">
    <location>
        <begin position="296"/>
        <end position="315"/>
    </location>
</feature>
<feature type="transmembrane region" description="Helical" evidence="7">
    <location>
        <begin position="621"/>
        <end position="644"/>
    </location>
</feature>
<evidence type="ECO:0000256" key="7">
    <source>
        <dbReference type="SAM" id="Phobius"/>
    </source>
</evidence>
<dbReference type="GO" id="GO:0022857">
    <property type="term" value="F:transmembrane transporter activity"/>
    <property type="evidence" value="ECO:0007669"/>
    <property type="project" value="InterPro"/>
</dbReference>
<evidence type="ECO:0000313" key="10">
    <source>
        <dbReference type="Proteomes" id="UP000233524"/>
    </source>
</evidence>
<feature type="transmembrane region" description="Helical" evidence="7">
    <location>
        <begin position="353"/>
        <end position="372"/>
    </location>
</feature>
<protein>
    <recommendedName>
        <fullName evidence="8">Major facilitator superfamily (MFS) profile domain-containing protein</fullName>
    </recommendedName>
</protein>
<dbReference type="InParanoid" id="A0A2N3N8P5"/>
<feature type="compositionally biased region" description="Gly residues" evidence="6">
    <location>
        <begin position="200"/>
        <end position="213"/>
    </location>
</feature>
<sequence length="767" mass="83339">MSSRNSHEAEQDNHSSHDHHQQDQEQFHNGPFMNEFDNSSSTRLISDRRGLNLPPTPTPPQPQQLQPYYQQPYYPRDHDRYWGDSEPFDRRYYLDHKPLPDPPLRPHKNPRRLAKRQDSTHSVGPRNSFDVAMATLNGVGSSRSDLHLTVNGALFNKEEAASTPASSGHDGSMSKCPSRSEAFAETLRGAGVGRAETPMGFGGPGGPPGGHGPFGDPEKNYRPKSLRFWSIMISNFLAIFLVAIDRTIIATAVPRITDDFKSLGDIGWYGSAYMLTTAASQLLFGRIFKFYNIKWTYLLVIVVFEIGSVICAAAPTSAVFIVGRAIAGFGSAGIFSGSMMIMIPMIPLPKRPVFQAIFGMVFGFSSVIGPLLGGAFTSNLSWRWCFWINLPVGGAALLALFFFLDVPYQPRQSATLKQHILRLDPLGTFFFLPSIVSLLLALQWGGATYAWNDARVVALFVVFVVMFIGFAAVQVLMPDTATVPLRIIRQRSMLAGAGFMIFLAGSMILAIYYVPLWFQAVLGVDPVKSGIYTIPLVLSIVVSSVISGAATQKLGYYVPSMIACPVIMAIGEGLLSTFSPGTPSSRWIAYQFLTGFGLGFGMQTVNLAVQTVFPPEDVSTGIAISFFSQQMGSAIFLSVGQAILNNILGSKLAGIPGLEDGHVVAESGATELLEKVEERYVPLVVEAYNFACTRVFLTGMGLAVATFCCALAMQWKSIKKTPEGPGGSLAETPAPAPATTTMAEGQVSAKEKHGLAGFFSRRRGDQE</sequence>
<dbReference type="PROSITE" id="PS50850">
    <property type="entry name" value="MFS"/>
    <property type="match status" value="1"/>
</dbReference>
<dbReference type="PANTHER" id="PTHR23501:SF201">
    <property type="entry name" value="MFS AFLATOXIN EFFLUX PUMP"/>
    <property type="match status" value="1"/>
</dbReference>
<evidence type="ECO:0000256" key="4">
    <source>
        <dbReference type="ARBA" id="ARBA00022989"/>
    </source>
</evidence>
<feature type="transmembrane region" description="Helical" evidence="7">
    <location>
        <begin position="587"/>
        <end position="609"/>
    </location>
</feature>
<feature type="transmembrane region" description="Helical" evidence="7">
    <location>
        <begin position="556"/>
        <end position="575"/>
    </location>
</feature>
<keyword evidence="3 7" id="KW-0812">Transmembrane</keyword>
<evidence type="ECO:0000313" key="9">
    <source>
        <dbReference type="EMBL" id="PKS08816.1"/>
    </source>
</evidence>
<keyword evidence="5 7" id="KW-0472">Membrane</keyword>
<keyword evidence="2" id="KW-0813">Transport</keyword>
<feature type="domain" description="Major facilitator superfamily (MFS) profile" evidence="8">
    <location>
        <begin position="231"/>
        <end position="718"/>
    </location>
</feature>
<feature type="region of interest" description="Disordered" evidence="6">
    <location>
        <begin position="1"/>
        <end position="128"/>
    </location>
</feature>
<proteinExistence type="predicted"/>
<feature type="transmembrane region" description="Helical" evidence="7">
    <location>
        <begin position="425"/>
        <end position="444"/>
    </location>
</feature>
<dbReference type="InterPro" id="IPR036259">
    <property type="entry name" value="MFS_trans_sf"/>
</dbReference>
<dbReference type="FunFam" id="1.20.1720.10:FF:000012">
    <property type="entry name" value="MFS toxin efflux pump (AflT)"/>
    <property type="match status" value="1"/>
</dbReference>
<comment type="caution">
    <text evidence="9">The sequence shown here is derived from an EMBL/GenBank/DDBJ whole genome shotgun (WGS) entry which is preliminary data.</text>
</comment>
<dbReference type="Proteomes" id="UP000233524">
    <property type="component" value="Unassembled WGS sequence"/>
</dbReference>
<evidence type="ECO:0000256" key="6">
    <source>
        <dbReference type="SAM" id="MobiDB-lite"/>
    </source>
</evidence>
<keyword evidence="10" id="KW-1185">Reference proteome</keyword>
<dbReference type="EMBL" id="NLAX01000010">
    <property type="protein sequence ID" value="PKS08816.1"/>
    <property type="molecule type" value="Genomic_DNA"/>
</dbReference>
<dbReference type="Pfam" id="PF07690">
    <property type="entry name" value="MFS_1"/>
    <property type="match status" value="1"/>
</dbReference>
<feature type="transmembrane region" description="Helical" evidence="7">
    <location>
        <begin position="497"/>
        <end position="518"/>
    </location>
</feature>
<feature type="region of interest" description="Disordered" evidence="6">
    <location>
        <begin position="198"/>
        <end position="217"/>
    </location>
</feature>
<evidence type="ECO:0000256" key="1">
    <source>
        <dbReference type="ARBA" id="ARBA00004141"/>
    </source>
</evidence>
<dbReference type="AlphaFoldDB" id="A0A2N3N8P5"/>
<feature type="transmembrane region" description="Helical" evidence="7">
    <location>
        <begin position="456"/>
        <end position="476"/>
    </location>
</feature>
<feature type="transmembrane region" description="Helical" evidence="7">
    <location>
        <begin position="321"/>
        <end position="341"/>
    </location>
</feature>
<name>A0A2N3N8P5_9PEZI</name>
<gene>
    <name evidence="9" type="ORF">jhhlp_003425</name>
</gene>
<dbReference type="VEuPathDB" id="FungiDB:jhhlp_003425"/>
<evidence type="ECO:0000259" key="8">
    <source>
        <dbReference type="PROSITE" id="PS50850"/>
    </source>
</evidence>
<feature type="region of interest" description="Disordered" evidence="6">
    <location>
        <begin position="722"/>
        <end position="767"/>
    </location>
</feature>
<dbReference type="SUPFAM" id="SSF103473">
    <property type="entry name" value="MFS general substrate transporter"/>
    <property type="match status" value="1"/>
</dbReference>
<reference evidence="9 10" key="1">
    <citation type="journal article" date="2017" name="G3 (Bethesda)">
        <title>First Draft Genome Sequence of the Pathogenic Fungus Lomentospora prolificans (Formerly Scedosporium prolificans).</title>
        <authorList>
            <person name="Luo R."/>
            <person name="Zimin A."/>
            <person name="Workman R."/>
            <person name="Fan Y."/>
            <person name="Pertea G."/>
            <person name="Grossman N."/>
            <person name="Wear M.P."/>
            <person name="Jia B."/>
            <person name="Miller H."/>
            <person name="Casadevall A."/>
            <person name="Timp W."/>
            <person name="Zhang S.X."/>
            <person name="Salzberg S.L."/>
        </authorList>
    </citation>
    <scope>NUCLEOTIDE SEQUENCE [LARGE SCALE GENOMIC DNA]</scope>
    <source>
        <strain evidence="9 10">JHH-5317</strain>
    </source>
</reference>
<dbReference type="FunCoup" id="A0A2N3N8P5">
    <property type="interactions" value="53"/>
</dbReference>
<dbReference type="InterPro" id="IPR011701">
    <property type="entry name" value="MFS"/>
</dbReference>
<dbReference type="Gene3D" id="1.20.1720.10">
    <property type="entry name" value="Multidrug resistance protein D"/>
    <property type="match status" value="1"/>
</dbReference>
<feature type="compositionally biased region" description="Basic residues" evidence="6">
    <location>
        <begin position="105"/>
        <end position="114"/>
    </location>
</feature>
<dbReference type="CDD" id="cd17502">
    <property type="entry name" value="MFS_Azr1_MDR_like"/>
    <property type="match status" value="1"/>
</dbReference>
<dbReference type="InterPro" id="IPR020846">
    <property type="entry name" value="MFS_dom"/>
</dbReference>
<dbReference type="Gene3D" id="1.20.1250.20">
    <property type="entry name" value="MFS general substrate transporter like domains"/>
    <property type="match status" value="1"/>
</dbReference>
<comment type="subcellular location">
    <subcellularLocation>
        <location evidence="1">Membrane</location>
        <topology evidence="1">Multi-pass membrane protein</topology>
    </subcellularLocation>
</comment>
<feature type="transmembrane region" description="Helical" evidence="7">
    <location>
        <begin position="266"/>
        <end position="284"/>
    </location>
</feature>
<dbReference type="GO" id="GO:0005886">
    <property type="term" value="C:plasma membrane"/>
    <property type="evidence" value="ECO:0007669"/>
    <property type="project" value="TreeGrafter"/>
</dbReference>
<feature type="compositionally biased region" description="Low complexity" evidence="6">
    <location>
        <begin position="63"/>
        <end position="74"/>
    </location>
</feature>
<evidence type="ECO:0000256" key="3">
    <source>
        <dbReference type="ARBA" id="ARBA00022692"/>
    </source>
</evidence>
<feature type="compositionally biased region" description="Basic and acidic residues" evidence="6">
    <location>
        <begin position="75"/>
        <end position="99"/>
    </location>
</feature>
<dbReference type="PANTHER" id="PTHR23501">
    <property type="entry name" value="MAJOR FACILITATOR SUPERFAMILY"/>
    <property type="match status" value="1"/>
</dbReference>
<feature type="transmembrane region" description="Helical" evidence="7">
    <location>
        <begin position="228"/>
        <end position="254"/>
    </location>
</feature>
<feature type="transmembrane region" description="Helical" evidence="7">
    <location>
        <begin position="384"/>
        <end position="404"/>
    </location>
</feature>
<organism evidence="9 10">
    <name type="scientific">Lomentospora prolificans</name>
    <dbReference type="NCBI Taxonomy" id="41688"/>
    <lineage>
        <taxon>Eukaryota</taxon>
        <taxon>Fungi</taxon>
        <taxon>Dikarya</taxon>
        <taxon>Ascomycota</taxon>
        <taxon>Pezizomycotina</taxon>
        <taxon>Sordariomycetes</taxon>
        <taxon>Hypocreomycetidae</taxon>
        <taxon>Microascales</taxon>
        <taxon>Microascaceae</taxon>
        <taxon>Lomentospora</taxon>
    </lineage>
</organism>
<accession>A0A2N3N8P5</accession>
<evidence type="ECO:0000256" key="2">
    <source>
        <dbReference type="ARBA" id="ARBA00022448"/>
    </source>
</evidence>
<dbReference type="OrthoDB" id="10021397at2759"/>
<dbReference type="FunFam" id="1.20.1250.20:FF:000196">
    <property type="entry name" value="MFS toxin efflux pump (AflT)"/>
    <property type="match status" value="1"/>
</dbReference>
<evidence type="ECO:0000256" key="5">
    <source>
        <dbReference type="ARBA" id="ARBA00023136"/>
    </source>
</evidence>
<feature type="transmembrane region" description="Helical" evidence="7">
    <location>
        <begin position="687"/>
        <end position="713"/>
    </location>
</feature>
<feature type="transmembrane region" description="Helical" evidence="7">
    <location>
        <begin position="530"/>
        <end position="549"/>
    </location>
</feature>
<keyword evidence="4 7" id="KW-1133">Transmembrane helix</keyword>
<feature type="compositionally biased region" description="Basic and acidic residues" evidence="6">
    <location>
        <begin position="1"/>
        <end position="26"/>
    </location>
</feature>